<evidence type="ECO:0000313" key="4">
    <source>
        <dbReference type="Proteomes" id="UP000006764"/>
    </source>
</evidence>
<feature type="region of interest" description="Disordered" evidence="1">
    <location>
        <begin position="698"/>
        <end position="768"/>
    </location>
</feature>
<feature type="compositionally biased region" description="Low complexity" evidence="1">
    <location>
        <begin position="137"/>
        <end position="146"/>
    </location>
</feature>
<dbReference type="InterPro" id="IPR057840">
    <property type="entry name" value="FimV_N"/>
</dbReference>
<feature type="compositionally biased region" description="Low complexity" evidence="1">
    <location>
        <begin position="154"/>
        <end position="176"/>
    </location>
</feature>
<feature type="compositionally biased region" description="Low complexity" evidence="1">
    <location>
        <begin position="464"/>
        <end position="478"/>
    </location>
</feature>
<feature type="compositionally biased region" description="Acidic residues" evidence="1">
    <location>
        <begin position="715"/>
        <end position="724"/>
    </location>
</feature>
<dbReference type="InterPro" id="IPR020012">
    <property type="entry name" value="LysM_FimV"/>
</dbReference>
<feature type="region of interest" description="Disordered" evidence="1">
    <location>
        <begin position="276"/>
        <end position="339"/>
    </location>
</feature>
<feature type="compositionally biased region" description="Acidic residues" evidence="1">
    <location>
        <begin position="852"/>
        <end position="866"/>
    </location>
</feature>
<organism evidence="3 4">
    <name type="scientific">Isoalcanivorax pacificus W11-5</name>
    <dbReference type="NCBI Taxonomy" id="391936"/>
    <lineage>
        <taxon>Bacteria</taxon>
        <taxon>Pseudomonadati</taxon>
        <taxon>Pseudomonadota</taxon>
        <taxon>Gammaproteobacteria</taxon>
        <taxon>Oceanospirillales</taxon>
        <taxon>Alcanivoracaceae</taxon>
        <taxon>Isoalcanivorax</taxon>
    </lineage>
</organism>
<dbReference type="Gene3D" id="3.10.350.10">
    <property type="entry name" value="LysM domain"/>
    <property type="match status" value="1"/>
</dbReference>
<reference evidence="3 4" key="1">
    <citation type="journal article" date="2012" name="J. Bacteriol.">
        <title>Genome sequence of an alkane-degrading bacterium, Alcanivorax pacificus type strain W11-5, isolated from deep sea sediment.</title>
        <authorList>
            <person name="Lai Q."/>
            <person name="Shao Z."/>
        </authorList>
    </citation>
    <scope>NUCLEOTIDE SEQUENCE [LARGE SCALE GENOMIC DNA]</scope>
    <source>
        <strain evidence="3 4">W11-5</strain>
    </source>
</reference>
<dbReference type="InterPro" id="IPR036779">
    <property type="entry name" value="LysM_dom_sf"/>
</dbReference>
<evidence type="ECO:0000259" key="2">
    <source>
        <dbReference type="Pfam" id="PF25800"/>
    </source>
</evidence>
<evidence type="ECO:0000313" key="3">
    <source>
        <dbReference type="EMBL" id="AJD48061.1"/>
    </source>
</evidence>
<feature type="compositionally biased region" description="Pro residues" evidence="1">
    <location>
        <begin position="479"/>
        <end position="492"/>
    </location>
</feature>
<feature type="compositionally biased region" description="Acidic residues" evidence="1">
    <location>
        <begin position="738"/>
        <end position="751"/>
    </location>
</feature>
<dbReference type="Pfam" id="PF25800">
    <property type="entry name" value="FimV_N"/>
    <property type="match status" value="1"/>
</dbReference>
<accession>A0A0B4XLQ9</accession>
<dbReference type="AlphaFoldDB" id="A0A0B4XLQ9"/>
<sequence>MGISITAWALCVPGLAAALGVGEYELHSYLNEPLNMEVSLTDLRDLTEEELLVNLAADKDFERAGVERQAMHADLRFNIDLRPDGTGVVTITTRQPVREPYVSFLVEYLWPTGRLLREYTVLLDPPSYAAGFNEPVAPARQQQPQSAPQPPAQQPARQATRPLATADAPAPSAPSTYRPADSSGPRRTHTVRADETLWRIASQNRPTGSVSVQQMMVVIQQMNQDAFINGNVNLVREGAVLRLPSEQEVREISTRDAIARVAEQNRQWREMLQARGLDTPSRQPLDGTPRTIEGGVAGTGQDSGRVTLVAPDSASGEGRGAGSSSAGRSGGTASGDTSALQNELAIRDENLDRLRRENSELGSRLDDLEAQVNTGEQLLKLRNDQITRLQEELRRLQEERGVAVTDESLLQPVPALEGAEDDNAAAPATGDATDDDQIAAAPAQPDDGAPGARNDTAEGDEPASNDTATATPAPAERQAPPPPRVTPPPAPEPSLLDKLLNNPLILGAVALVLALLALLVVRRRKAGADTEAADDETEAFADDDDFGDDDDFLPAIGDDDDDLPLMADEDDQAAPAQDPLEQVDVFMAYGQYPQALGHLRSAINAEPGRIDLKKRLLDVLAESNDKPGFDQEATKLTGLNDELDGHIAALRPRLAGASQDTEEELSFDDLAMDLSEPASTAPAAGLADDDDEQALDFSADLSGNRPAGAAAEDSFSLDDDDLGDFELTLPEAEPALSADDDSLSFSLDDETPAAADNRYSLNGDDDGLSDEEVSAALSADPVLELDSNLGTLDSDDSMDFGELKLDDVSDEFAGTGSDSVTEESLDLSLDDLSLDDLDTGSDMAEAEDDALTLSLDEDDLGDELSLDDTLSVDETPTGTPVSMPAAAPAVADDAGLGDDDDFDFLGETDENATKLDLARAYIDMGDTEGARDILNEVVAEGNDQQQAEARDLLSQVG</sequence>
<dbReference type="Gene3D" id="1.20.58.2200">
    <property type="match status" value="1"/>
</dbReference>
<keyword evidence="4" id="KW-1185">Reference proteome</keyword>
<dbReference type="Proteomes" id="UP000006764">
    <property type="component" value="Chromosome"/>
</dbReference>
<feature type="region of interest" description="Disordered" evidence="1">
    <location>
        <begin position="399"/>
        <end position="494"/>
    </location>
</feature>
<dbReference type="InterPro" id="IPR020011">
    <property type="entry name" value="FimV_C"/>
</dbReference>
<feature type="domain" description="FimV N-terminal" evidence="2">
    <location>
        <begin position="19"/>
        <end position="126"/>
    </location>
</feature>
<feature type="region of interest" description="Disordered" evidence="1">
    <location>
        <begin position="852"/>
        <end position="885"/>
    </location>
</feature>
<dbReference type="CDD" id="cd00118">
    <property type="entry name" value="LysM"/>
    <property type="match status" value="1"/>
</dbReference>
<dbReference type="HOGENOM" id="CLU_007099_1_0_6"/>
<evidence type="ECO:0000256" key="1">
    <source>
        <dbReference type="SAM" id="MobiDB-lite"/>
    </source>
</evidence>
<feature type="compositionally biased region" description="Low complexity" evidence="1">
    <location>
        <begin position="312"/>
        <end position="327"/>
    </location>
</feature>
<feature type="compositionally biased region" description="Low complexity" evidence="1">
    <location>
        <begin position="438"/>
        <end position="452"/>
    </location>
</feature>
<dbReference type="NCBIfam" id="TIGR03504">
    <property type="entry name" value="FimV_Cterm"/>
    <property type="match status" value="1"/>
</dbReference>
<gene>
    <name evidence="3" type="ORF">S7S_08225</name>
</gene>
<feature type="region of interest" description="Disordered" evidence="1">
    <location>
        <begin position="526"/>
        <end position="548"/>
    </location>
</feature>
<protein>
    <recommendedName>
        <fullName evidence="2">FimV N-terminal domain-containing protein</fullName>
    </recommendedName>
</protein>
<dbReference type="InterPro" id="IPR038440">
    <property type="entry name" value="FimV_C_sf"/>
</dbReference>
<dbReference type="KEGG" id="apac:S7S_08225"/>
<proteinExistence type="predicted"/>
<feature type="compositionally biased region" description="Low complexity" evidence="1">
    <location>
        <begin position="725"/>
        <end position="737"/>
    </location>
</feature>
<feature type="region of interest" description="Disordered" evidence="1">
    <location>
        <begin position="137"/>
        <end position="193"/>
    </location>
</feature>
<feature type="compositionally biased region" description="Acidic residues" evidence="1">
    <location>
        <begin position="531"/>
        <end position="548"/>
    </location>
</feature>
<dbReference type="NCBIfam" id="TIGR03505">
    <property type="entry name" value="FimV_core"/>
    <property type="match status" value="1"/>
</dbReference>
<name>A0A0B4XLQ9_9GAMM</name>
<dbReference type="STRING" id="391936.S7S_08225"/>
<dbReference type="EMBL" id="CP004387">
    <property type="protein sequence ID" value="AJD48061.1"/>
    <property type="molecule type" value="Genomic_DNA"/>
</dbReference>
<dbReference type="InterPro" id="IPR018392">
    <property type="entry name" value="LysM"/>
</dbReference>